<dbReference type="Gene3D" id="3.40.50.12780">
    <property type="entry name" value="N-terminal domain of ligase-like"/>
    <property type="match status" value="1"/>
</dbReference>
<reference evidence="3" key="1">
    <citation type="submission" date="2007-03" db="EMBL/GenBank/DDBJ databases">
        <title>Annotation of Culex pipiens quinquefasciatus.</title>
        <authorList>
            <consortium name="The Broad Institute Genome Sequencing Platform"/>
            <person name="Atkinson P.W."/>
            <person name="Hemingway J."/>
            <person name="Christensen B.M."/>
            <person name="Higgs S."/>
            <person name="Kodira C."/>
            <person name="Hannick L."/>
            <person name="Megy K."/>
            <person name="O'Leary S."/>
            <person name="Pearson M."/>
            <person name="Haas B.J."/>
            <person name="Mauceli E."/>
            <person name="Wortman J.R."/>
            <person name="Lee N.H."/>
            <person name="Guigo R."/>
            <person name="Stanke M."/>
            <person name="Alvarado L."/>
            <person name="Amedeo P."/>
            <person name="Antoine C.H."/>
            <person name="Arensburger P."/>
            <person name="Bidwell S.L."/>
            <person name="Crawford M."/>
            <person name="Camaro F."/>
            <person name="Devon K."/>
            <person name="Engels R."/>
            <person name="Hammond M."/>
            <person name="Howarth C."/>
            <person name="Koehrsen M."/>
            <person name="Lawson D."/>
            <person name="Montgomery P."/>
            <person name="Nene V."/>
            <person name="Nusbaum C."/>
            <person name="Puiu D."/>
            <person name="Romero-Severson J."/>
            <person name="Severson D.W."/>
            <person name="Shumway M."/>
            <person name="Sisk P."/>
            <person name="Stolte C."/>
            <person name="Zeng Q."/>
            <person name="Eisenstadt E."/>
            <person name="Fraser-Liggett C."/>
            <person name="Strausberg R."/>
            <person name="Galagan J."/>
            <person name="Birren B."/>
            <person name="Collins F.H."/>
        </authorList>
    </citation>
    <scope>NUCLEOTIDE SEQUENCE [LARGE SCALE GENOMIC DNA]</scope>
    <source>
        <strain evidence="3">JHB</strain>
    </source>
</reference>
<evidence type="ECO:0000259" key="2">
    <source>
        <dbReference type="Pfam" id="PF13570"/>
    </source>
</evidence>
<reference evidence="4" key="2">
    <citation type="submission" date="2021-02" db="UniProtKB">
        <authorList>
            <consortium name="EnsemblMetazoa"/>
        </authorList>
    </citation>
    <scope>IDENTIFICATION</scope>
    <source>
        <strain evidence="4">JHB</strain>
    </source>
</reference>
<feature type="domain" description="Pyrrolo-quinoline quinone repeat" evidence="2">
    <location>
        <begin position="539"/>
        <end position="786"/>
    </location>
</feature>
<dbReference type="STRING" id="7176.B0X6X1"/>
<dbReference type="Pfam" id="PF13570">
    <property type="entry name" value="Beta-prop_ACSF4"/>
    <property type="match status" value="1"/>
</dbReference>
<dbReference type="InterPro" id="IPR052091">
    <property type="entry name" value="Beta-ala_Activ/Resist"/>
</dbReference>
<gene>
    <name evidence="4" type="primary">6048483</name>
    <name evidence="3" type="ORF">CpipJ_CPIJ015310</name>
</gene>
<dbReference type="InterPro" id="IPR015943">
    <property type="entry name" value="WD40/YVTN_repeat-like_dom_sf"/>
</dbReference>
<dbReference type="InterPro" id="IPR000873">
    <property type="entry name" value="AMP-dep_synth/lig_dom"/>
</dbReference>
<dbReference type="SUPFAM" id="SSF56801">
    <property type="entry name" value="Acetyl-CoA synthetase-like"/>
    <property type="match status" value="1"/>
</dbReference>
<proteinExistence type="predicted"/>
<dbReference type="SUPFAM" id="SSF50998">
    <property type="entry name" value="Quinoprotein alcohol dehydrogenase-like"/>
    <property type="match status" value="1"/>
</dbReference>
<dbReference type="FunCoup" id="B0X6X1">
    <property type="interactions" value="950"/>
</dbReference>
<dbReference type="PANTHER" id="PTHR44394:SF1">
    <property type="entry name" value="BETA-ALANINE-ACTIVATING ENZYME"/>
    <property type="match status" value="1"/>
</dbReference>
<keyword evidence="5" id="KW-1185">Reference proteome</keyword>
<dbReference type="Gene3D" id="3.30.300.30">
    <property type="match status" value="1"/>
</dbReference>
<dbReference type="InParanoid" id="B0X6X1"/>
<dbReference type="KEGG" id="cqu:CpipJ_CPIJ015310"/>
<dbReference type="InterPro" id="IPR002372">
    <property type="entry name" value="PQQ_rpt_dom"/>
</dbReference>
<dbReference type="OrthoDB" id="408177at2759"/>
<name>B0X6X1_CULQU</name>
<dbReference type="HOGENOM" id="CLU_010423_0_0_1"/>
<organism>
    <name type="scientific">Culex quinquefasciatus</name>
    <name type="common">Southern house mosquito</name>
    <name type="synonym">Culex pungens</name>
    <dbReference type="NCBI Taxonomy" id="7176"/>
    <lineage>
        <taxon>Eukaryota</taxon>
        <taxon>Metazoa</taxon>
        <taxon>Ecdysozoa</taxon>
        <taxon>Arthropoda</taxon>
        <taxon>Hexapoda</taxon>
        <taxon>Insecta</taxon>
        <taxon>Pterygota</taxon>
        <taxon>Neoptera</taxon>
        <taxon>Endopterygota</taxon>
        <taxon>Diptera</taxon>
        <taxon>Nematocera</taxon>
        <taxon>Culicoidea</taxon>
        <taxon>Culicidae</taxon>
        <taxon>Culicinae</taxon>
        <taxon>Culicini</taxon>
        <taxon>Culex</taxon>
        <taxon>Culex</taxon>
    </lineage>
</organism>
<dbReference type="EMBL" id="DS232428">
    <property type="protein sequence ID" value="EDS41642.1"/>
    <property type="molecule type" value="Genomic_DNA"/>
</dbReference>
<protein>
    <submittedName>
        <fullName evidence="3 4">AMP dependent ligase</fullName>
    </submittedName>
</protein>
<evidence type="ECO:0000313" key="5">
    <source>
        <dbReference type="Proteomes" id="UP000002320"/>
    </source>
</evidence>
<feature type="domain" description="AMP-dependent synthetase/ligase" evidence="1">
    <location>
        <begin position="60"/>
        <end position="279"/>
    </location>
</feature>
<dbReference type="PANTHER" id="PTHR44394">
    <property type="entry name" value="BETA-ALANINE-ACTIVATING ENZYME"/>
    <property type="match status" value="1"/>
</dbReference>
<dbReference type="InterPro" id="IPR045851">
    <property type="entry name" value="AMP-bd_C_sf"/>
</dbReference>
<evidence type="ECO:0000259" key="1">
    <source>
        <dbReference type="Pfam" id="PF00501"/>
    </source>
</evidence>
<dbReference type="VEuPathDB" id="VectorBase:CQUJHB011653"/>
<sequence>MAGAGRCCWCGAETFPGAGWGPVRHELASLQKNHNFEILEDLYILSERVVLLRIKTETLPPPLKPQDNIAYCVVTSGSTGTPKFVRVPTQCILPNLEELQQIFRLTADDRIYASASPPSFDPFIVDVFLGLRCGACLVLVEETIRLDGDRLLRVLFDKDGITFLQITPSLLRRWSRTSLESIVLGEGSPLRCLVLGGEPFPDGLDKLKKSGLRIFNIYGITEMSCWATIEQVLPGCEGQVSLGTPIDGSVELELRDVETAEIVDLNSTEYVRGELYLGSRVRKCLVDGEQGMLESEDVLYRRTGDLVELRADGKYYYLGRCDDMVKRFGVRVSLEQIEQVGDRYQELTKSFAVFGETSHKLLLLYTAIDKEFDEQSLRQYLRANLLESHHPDELLQVQSFPLTAHGKIDRQLLKKQYFDKADVDTSKNLQDFFAEQLLKLLGIQLNFSLKDHATKRAKLDRECSFVDAGGTSMQAVQLVTSVQDQFSVGIPNLIGMLLDKTVSLKEVATYLDDVRCGSDPPPSKSTLRIEVSIKFRFDMGKCIDATPTIFKSVKRNRTIVAVGSHSHKVIVLDLDSDELVSELVLPDRVESSVSFLAETGCGLVGCYDGLLYCFDLWSGAIRWKFDSGGMIKCKALVGDSRIIFGSYAENHNLFALDLGGSLVWKLSIGKKGILSSPISLSNGTAFVATLDGSYCSFATADGTIQWSGKLESPVFATSVFVACSEAILVAEVRGLLHCFSCLDGSQLWQISVNGNIFSTPTVIPQTDHVDIVFGCHDKHLYCYSWKDCASHEPPE</sequence>
<dbReference type="SMART" id="SM00564">
    <property type="entry name" value="PQQ"/>
    <property type="match status" value="4"/>
</dbReference>
<dbReference type="VEuPathDB" id="VectorBase:CPIJ015310"/>
<dbReference type="AlphaFoldDB" id="B0X6X1"/>
<dbReference type="InterPro" id="IPR011047">
    <property type="entry name" value="Quinoprotein_ADH-like_sf"/>
</dbReference>
<evidence type="ECO:0000313" key="4">
    <source>
        <dbReference type="EnsemblMetazoa" id="CPIJ015310-PA"/>
    </source>
</evidence>
<dbReference type="GO" id="GO:0016874">
    <property type="term" value="F:ligase activity"/>
    <property type="evidence" value="ECO:0007669"/>
    <property type="project" value="UniProtKB-KW"/>
</dbReference>
<dbReference type="InterPro" id="IPR042099">
    <property type="entry name" value="ANL_N_sf"/>
</dbReference>
<dbReference type="eggNOG" id="KOG4649">
    <property type="taxonomic scope" value="Eukaryota"/>
</dbReference>
<dbReference type="Proteomes" id="UP000002320">
    <property type="component" value="Unassembled WGS sequence"/>
</dbReference>
<dbReference type="InterPro" id="IPR018391">
    <property type="entry name" value="PQQ_b-propeller_rpt"/>
</dbReference>
<dbReference type="Pfam" id="PF00501">
    <property type="entry name" value="AMP-binding"/>
    <property type="match status" value="1"/>
</dbReference>
<keyword evidence="3" id="KW-0436">Ligase</keyword>
<dbReference type="GO" id="GO:0043041">
    <property type="term" value="P:amino acid activation for nonribosomal peptide biosynthetic process"/>
    <property type="evidence" value="ECO:0007669"/>
    <property type="project" value="TreeGrafter"/>
</dbReference>
<dbReference type="SUPFAM" id="SSF47336">
    <property type="entry name" value="ACP-like"/>
    <property type="match status" value="1"/>
</dbReference>
<dbReference type="InterPro" id="IPR036736">
    <property type="entry name" value="ACP-like_sf"/>
</dbReference>
<dbReference type="OMA" id="ELFMAFH"/>
<accession>B0X6X1</accession>
<dbReference type="Gene3D" id="2.130.10.10">
    <property type="entry name" value="YVTN repeat-like/Quinoprotein amine dehydrogenase"/>
    <property type="match status" value="1"/>
</dbReference>
<evidence type="ECO:0000313" key="3">
    <source>
        <dbReference type="EMBL" id="EDS41642.1"/>
    </source>
</evidence>
<dbReference type="eggNOG" id="KOG1178">
    <property type="taxonomic scope" value="Eukaryota"/>
</dbReference>
<dbReference type="EnsemblMetazoa" id="CPIJ015310-RA">
    <property type="protein sequence ID" value="CPIJ015310-PA"/>
    <property type="gene ID" value="CPIJ015310"/>
</dbReference>